<dbReference type="PANTHER" id="PTHR34295:SF1">
    <property type="entry name" value="BIOTIN TRANSPORTER BIOY"/>
    <property type="match status" value="1"/>
</dbReference>
<evidence type="ECO:0000256" key="3">
    <source>
        <dbReference type="SAM" id="Phobius"/>
    </source>
</evidence>
<dbReference type="EMBL" id="OMKW01000002">
    <property type="protein sequence ID" value="SPF29507.1"/>
    <property type="molecule type" value="Genomic_DNA"/>
</dbReference>
<evidence type="ECO:0000313" key="4">
    <source>
        <dbReference type="EMBL" id="SPF29507.1"/>
    </source>
</evidence>
<dbReference type="RefSeq" id="WP_108782197.1">
    <property type="nucleotide sequence ID" value="NZ_OMKW01000002.1"/>
</dbReference>
<dbReference type="PIRSF" id="PIRSF016661">
    <property type="entry name" value="BioY"/>
    <property type="match status" value="1"/>
</dbReference>
<name>A0A2R8ABC3_9RHOB</name>
<dbReference type="PANTHER" id="PTHR34295">
    <property type="entry name" value="BIOTIN TRANSPORTER BIOY"/>
    <property type="match status" value="1"/>
</dbReference>
<reference evidence="4 5" key="1">
    <citation type="submission" date="2018-03" db="EMBL/GenBank/DDBJ databases">
        <authorList>
            <person name="Keele B.F."/>
        </authorList>
    </citation>
    <scope>NUCLEOTIDE SEQUENCE [LARGE SCALE GENOMIC DNA]</scope>
    <source>
        <strain evidence="4 5">CeCT 8812</strain>
    </source>
</reference>
<dbReference type="GO" id="GO:0015225">
    <property type="term" value="F:biotin transmembrane transporter activity"/>
    <property type="evidence" value="ECO:0007669"/>
    <property type="project" value="UniProtKB-UniRule"/>
</dbReference>
<sequence length="187" mass="19378">MTQRTPMAMSLWSNPSLLRDGALIVGGSLLVAIAAQISVPMFPVPMTLQTLAILFVGLSLGAWRGAAALALYLAEGAMGLPVFANGMSTAALFGPTAGFLFGFVMMAFVAGFLSERVFGQKLPGLVLSGLIAAALLYIPGLAWPAIVSGTSGADLWAYWMSPFLVGDAVKVVLAALLVTGGFKLARR</sequence>
<evidence type="ECO:0000313" key="5">
    <source>
        <dbReference type="Proteomes" id="UP000244932"/>
    </source>
</evidence>
<keyword evidence="2" id="KW-1003">Cell membrane</keyword>
<accession>A0A2R8ABC3</accession>
<gene>
    <name evidence="4" type="primary">bioY</name>
    <name evidence="4" type="ORF">POI8812_01818</name>
</gene>
<feature type="transmembrane region" description="Helical" evidence="3">
    <location>
        <begin position="92"/>
        <end position="113"/>
    </location>
</feature>
<keyword evidence="5" id="KW-1185">Reference proteome</keyword>
<evidence type="ECO:0000256" key="1">
    <source>
        <dbReference type="ARBA" id="ARBA00010692"/>
    </source>
</evidence>
<keyword evidence="3" id="KW-1133">Transmembrane helix</keyword>
<organism evidence="4 5">
    <name type="scientific">Pontivivens insulae</name>
    <dbReference type="NCBI Taxonomy" id="1639689"/>
    <lineage>
        <taxon>Bacteria</taxon>
        <taxon>Pseudomonadati</taxon>
        <taxon>Pseudomonadota</taxon>
        <taxon>Alphaproteobacteria</taxon>
        <taxon>Rhodobacterales</taxon>
        <taxon>Paracoccaceae</taxon>
        <taxon>Pontivivens</taxon>
    </lineage>
</organism>
<dbReference type="Gene3D" id="1.10.1760.20">
    <property type="match status" value="1"/>
</dbReference>
<feature type="transmembrane region" description="Helical" evidence="3">
    <location>
        <begin position="125"/>
        <end position="146"/>
    </location>
</feature>
<keyword evidence="2" id="KW-0813">Transport</keyword>
<dbReference type="AlphaFoldDB" id="A0A2R8ABC3"/>
<comment type="subcellular location">
    <subcellularLocation>
        <location evidence="2">Cell membrane</location>
        <topology evidence="2">Multi-pass membrane protein</topology>
    </subcellularLocation>
</comment>
<feature type="transmembrane region" description="Helical" evidence="3">
    <location>
        <begin position="158"/>
        <end position="182"/>
    </location>
</feature>
<feature type="transmembrane region" description="Helical" evidence="3">
    <location>
        <begin position="20"/>
        <end position="39"/>
    </location>
</feature>
<feature type="transmembrane region" description="Helical" evidence="3">
    <location>
        <begin position="51"/>
        <end position="72"/>
    </location>
</feature>
<dbReference type="Pfam" id="PF02632">
    <property type="entry name" value="BioY"/>
    <property type="match status" value="1"/>
</dbReference>
<dbReference type="InterPro" id="IPR003784">
    <property type="entry name" value="BioY"/>
</dbReference>
<protein>
    <recommendedName>
        <fullName evidence="2">Biotin transporter</fullName>
    </recommendedName>
</protein>
<proteinExistence type="inferred from homology"/>
<keyword evidence="3" id="KW-0812">Transmembrane</keyword>
<evidence type="ECO:0000256" key="2">
    <source>
        <dbReference type="PIRNR" id="PIRNR016661"/>
    </source>
</evidence>
<keyword evidence="2 3" id="KW-0472">Membrane</keyword>
<dbReference type="GO" id="GO:0005886">
    <property type="term" value="C:plasma membrane"/>
    <property type="evidence" value="ECO:0007669"/>
    <property type="project" value="UniProtKB-SubCell"/>
</dbReference>
<dbReference type="OrthoDB" id="9803495at2"/>
<comment type="similarity">
    <text evidence="1 2">Belongs to the BioY family.</text>
</comment>
<dbReference type="Proteomes" id="UP000244932">
    <property type="component" value="Unassembled WGS sequence"/>
</dbReference>